<dbReference type="EMBL" id="BATJ01000007">
    <property type="protein sequence ID" value="GAD67345.1"/>
    <property type="molecule type" value="Genomic_DNA"/>
</dbReference>
<evidence type="ECO:0000256" key="1">
    <source>
        <dbReference type="ARBA" id="ARBA00022741"/>
    </source>
</evidence>
<dbReference type="PANTHER" id="PTHR34698:SF2">
    <property type="entry name" value="5-OXOPROLINASE SUBUNIT B"/>
    <property type="match status" value="1"/>
</dbReference>
<protein>
    <recommendedName>
        <fullName evidence="4">Carboxyltransferase domain-containing protein</fullName>
    </recommendedName>
</protein>
<dbReference type="SUPFAM" id="SSF50891">
    <property type="entry name" value="Cyclophilin-like"/>
    <property type="match status" value="1"/>
</dbReference>
<organism evidence="5 6">
    <name type="scientific">Vibrio proteolyticus NBRC 13287</name>
    <dbReference type="NCBI Taxonomy" id="1219065"/>
    <lineage>
        <taxon>Bacteria</taxon>
        <taxon>Pseudomonadati</taxon>
        <taxon>Pseudomonadota</taxon>
        <taxon>Gammaproteobacteria</taxon>
        <taxon>Vibrionales</taxon>
        <taxon>Vibrionaceae</taxon>
        <taxon>Vibrio</taxon>
    </lineage>
</organism>
<dbReference type="SUPFAM" id="SSF160467">
    <property type="entry name" value="PH0987 N-terminal domain-like"/>
    <property type="match status" value="1"/>
</dbReference>
<keyword evidence="1" id="KW-0547">Nucleotide-binding</keyword>
<dbReference type="InterPro" id="IPR010016">
    <property type="entry name" value="PxpB"/>
</dbReference>
<dbReference type="InterPro" id="IPR003833">
    <property type="entry name" value="CT_C_D"/>
</dbReference>
<accession>U3A0Z6</accession>
<keyword evidence="3" id="KW-0067">ATP-binding</keyword>
<evidence type="ECO:0000256" key="2">
    <source>
        <dbReference type="ARBA" id="ARBA00022801"/>
    </source>
</evidence>
<evidence type="ECO:0000313" key="6">
    <source>
        <dbReference type="Proteomes" id="UP000016570"/>
    </source>
</evidence>
<reference evidence="5 6" key="1">
    <citation type="submission" date="2013-09" db="EMBL/GenBank/DDBJ databases">
        <title>Whole genome shotgun sequence of Vibrio proteolyticus NBRC 13287.</title>
        <authorList>
            <person name="Isaki S."/>
            <person name="Hosoyama A."/>
            <person name="Numata M."/>
            <person name="Hashimoto M."/>
            <person name="Hosoyama Y."/>
            <person name="Tsuchikane K."/>
            <person name="Noguchi M."/>
            <person name="Hirakata S."/>
            <person name="Ichikawa N."/>
            <person name="Ohji S."/>
            <person name="Yamazoe A."/>
            <person name="Fujita N."/>
        </authorList>
    </citation>
    <scope>NUCLEOTIDE SEQUENCE [LARGE SCALE GENOMIC DNA]</scope>
    <source>
        <strain evidence="5 6">NBRC 13287</strain>
    </source>
</reference>
<keyword evidence="6" id="KW-1185">Reference proteome</keyword>
<dbReference type="SMART" id="SM00796">
    <property type="entry name" value="AHS1"/>
    <property type="match status" value="1"/>
</dbReference>
<gene>
    <name evidence="5" type="ORF">VPR01S_07_01450</name>
</gene>
<sequence>MDFDYRIEPIAECSILIVFEHEPNAETSQLVRCVSDALQAELAEWLMNITPSYNTILIDYLPHRISIFDFCTRTETLINSLQPQLNAHSDTIELPAYYDLSVGPDLTLYFDRGLSLEDVIRLHSDKQYTVGAIGFAPGFAFLTEVDPQLKLPRKDTPRLSLPKGSIAIAEKQTAVYPDSSPGGWNIIGNCPLVLYSPNQEPMIPFTVGQKVRFKPISQAEFIELGGTIHKEDFV</sequence>
<feature type="domain" description="Carboxyltransferase" evidence="4">
    <location>
        <begin position="5"/>
        <end position="205"/>
    </location>
</feature>
<evidence type="ECO:0000259" key="4">
    <source>
        <dbReference type="SMART" id="SM00796"/>
    </source>
</evidence>
<dbReference type="STRING" id="1219065.VPR01S_07_01450"/>
<name>U3A0Z6_VIBPR</name>
<dbReference type="GO" id="GO:0005524">
    <property type="term" value="F:ATP binding"/>
    <property type="evidence" value="ECO:0007669"/>
    <property type="project" value="UniProtKB-KW"/>
</dbReference>
<dbReference type="Proteomes" id="UP000016570">
    <property type="component" value="Unassembled WGS sequence"/>
</dbReference>
<dbReference type="PANTHER" id="PTHR34698">
    <property type="entry name" value="5-OXOPROLINASE SUBUNIT B"/>
    <property type="match status" value="1"/>
</dbReference>
<dbReference type="eggNOG" id="COG2049">
    <property type="taxonomic scope" value="Bacteria"/>
</dbReference>
<dbReference type="AlphaFoldDB" id="U3A0Z6"/>
<dbReference type="RefSeq" id="WP_021705320.1">
    <property type="nucleotide sequence ID" value="NZ_BATJ01000007.1"/>
</dbReference>
<evidence type="ECO:0000313" key="5">
    <source>
        <dbReference type="EMBL" id="GAD67345.1"/>
    </source>
</evidence>
<dbReference type="Gene3D" id="3.30.1360.40">
    <property type="match status" value="1"/>
</dbReference>
<dbReference type="Pfam" id="PF02682">
    <property type="entry name" value="CT_C_D"/>
    <property type="match status" value="1"/>
</dbReference>
<dbReference type="GO" id="GO:0016787">
    <property type="term" value="F:hydrolase activity"/>
    <property type="evidence" value="ECO:0007669"/>
    <property type="project" value="UniProtKB-KW"/>
</dbReference>
<keyword evidence="2" id="KW-0378">Hydrolase</keyword>
<comment type="caution">
    <text evidence="5">The sequence shown here is derived from an EMBL/GenBank/DDBJ whole genome shotgun (WGS) entry which is preliminary data.</text>
</comment>
<dbReference type="Gene3D" id="2.40.100.10">
    <property type="entry name" value="Cyclophilin-like"/>
    <property type="match status" value="1"/>
</dbReference>
<proteinExistence type="predicted"/>
<dbReference type="InterPro" id="IPR029000">
    <property type="entry name" value="Cyclophilin-like_dom_sf"/>
</dbReference>
<evidence type="ECO:0000256" key="3">
    <source>
        <dbReference type="ARBA" id="ARBA00022840"/>
    </source>
</evidence>